<keyword evidence="7" id="KW-1003">Cell membrane</keyword>
<proteinExistence type="inferred from homology"/>
<evidence type="ECO:0000256" key="3">
    <source>
        <dbReference type="ARBA" id="ARBA00019077"/>
    </source>
</evidence>
<dbReference type="GO" id="GO:0009244">
    <property type="term" value="P:lipopolysaccharide core region biosynthetic process"/>
    <property type="evidence" value="ECO:0007669"/>
    <property type="project" value="UniProtKB-UniRule"/>
</dbReference>
<comment type="similarity">
    <text evidence="7">Belongs to the glycosyltransferase group 1 family.</text>
</comment>
<accession>A0A378W1L6</accession>
<dbReference type="GO" id="GO:0009245">
    <property type="term" value="P:lipid A biosynthetic process"/>
    <property type="evidence" value="ECO:0007669"/>
    <property type="project" value="TreeGrafter"/>
</dbReference>
<evidence type="ECO:0000256" key="5">
    <source>
        <dbReference type="ARBA" id="ARBA00031445"/>
    </source>
</evidence>
<dbReference type="InterPro" id="IPR038107">
    <property type="entry name" value="Glycos_transf_N_sf"/>
</dbReference>
<dbReference type="PANTHER" id="PTHR42755:SF1">
    <property type="entry name" value="3-DEOXY-D-MANNO-OCTULOSONIC ACID TRANSFERASE, MITOCHONDRIAL-RELATED"/>
    <property type="match status" value="1"/>
</dbReference>
<keyword evidence="4 7" id="KW-0808">Transferase</keyword>
<evidence type="ECO:0000256" key="4">
    <source>
        <dbReference type="ARBA" id="ARBA00022679"/>
    </source>
</evidence>
<dbReference type="Gene3D" id="3.40.50.2000">
    <property type="entry name" value="Glycogen Phosphorylase B"/>
    <property type="match status" value="1"/>
</dbReference>
<comment type="pathway">
    <text evidence="1 7">Bacterial outer membrane biogenesis; LPS core biosynthesis.</text>
</comment>
<dbReference type="AlphaFoldDB" id="A0A378W1L6"/>
<dbReference type="EMBL" id="UGRI01000001">
    <property type="protein sequence ID" value="SUA25367.1"/>
    <property type="molecule type" value="Genomic_DNA"/>
</dbReference>
<evidence type="ECO:0000256" key="7">
    <source>
        <dbReference type="RuleBase" id="RU365103"/>
    </source>
</evidence>
<feature type="transmembrane region" description="Helical" evidence="7">
    <location>
        <begin position="299"/>
        <end position="322"/>
    </location>
</feature>
<dbReference type="GO" id="GO:0005886">
    <property type="term" value="C:plasma membrane"/>
    <property type="evidence" value="ECO:0007669"/>
    <property type="project" value="UniProtKB-SubCell"/>
</dbReference>
<dbReference type="Pfam" id="PF04413">
    <property type="entry name" value="Glycos_transf_N"/>
    <property type="match status" value="1"/>
</dbReference>
<comment type="subcellular location">
    <subcellularLocation>
        <location evidence="7">Cell membrane</location>
    </subcellularLocation>
</comment>
<keyword evidence="9" id="KW-0328">Glycosyltransferase</keyword>
<name>A0A378W1L6_NEIGO</name>
<evidence type="ECO:0000256" key="2">
    <source>
        <dbReference type="ARBA" id="ARBA00012621"/>
    </source>
</evidence>
<keyword evidence="7" id="KW-1133">Transmembrane helix</keyword>
<dbReference type="UniPathway" id="UPA00958"/>
<feature type="domain" description="3-deoxy-D-manno-octulosonic-acid transferase N-terminal" evidence="8">
    <location>
        <begin position="18"/>
        <end position="68"/>
    </location>
</feature>
<sequence>MPASGCAAVFGECAAVGKSLNGYLKVRRLIRPAAASLTGCLAQTEADAARLAKLGAASVQVCGNTKYDLMPSEDMKTLAGQFEKRIGGRPVAVCGSTRVYRGEDEAEKLLAAWQQYRGDALLAVVPRHPEHFQTTFETAKRFGFKVQRRSDGLPVEPDTQVWIGDSMGELYAYYLCADVAFVGGSLVGSGCQNIIEPLSCGVTTIFGFSTYNFSEACRHALASGAAVQVESADAWREAVEKNLSGEGGECRCRRAWTALSHNIAERARESPRRCGKRYADIGGDSDTIRIRVFRLEHRMSIYAVAHIIHLYCATAFVGGVFLKCWFCPSCIRDGCRARRGAKWKRQCLTAPSG</sequence>
<gene>
    <name evidence="9" type="primary">waaA_1</name>
    <name evidence="9" type="ORF">NCTC11421_03386</name>
</gene>
<dbReference type="InterPro" id="IPR039901">
    <property type="entry name" value="Kdotransferase"/>
</dbReference>
<protein>
    <recommendedName>
        <fullName evidence="3 7">3-deoxy-D-manno-octulosonic acid transferase</fullName>
        <shortName evidence="7">Kdo transferase</shortName>
        <ecNumber evidence="2 7">2.4.99.12</ecNumber>
    </recommendedName>
    <alternativeName>
        <fullName evidence="5 7">Lipid IV(A) 3-deoxy-D-manno-octulosonic acid transferase</fullName>
    </alternativeName>
</protein>
<evidence type="ECO:0000256" key="6">
    <source>
        <dbReference type="ARBA" id="ARBA00049183"/>
    </source>
</evidence>
<comment type="catalytic activity">
    <reaction evidence="6 7">
        <text>lipid IVA (E. coli) + CMP-3-deoxy-beta-D-manno-octulosonate = alpha-Kdo-(2-&gt;6)-lipid IVA (E. coli) + CMP + H(+)</text>
        <dbReference type="Rhea" id="RHEA:28066"/>
        <dbReference type="ChEBI" id="CHEBI:15378"/>
        <dbReference type="ChEBI" id="CHEBI:58603"/>
        <dbReference type="ChEBI" id="CHEBI:60364"/>
        <dbReference type="ChEBI" id="CHEBI:60377"/>
        <dbReference type="ChEBI" id="CHEBI:85987"/>
        <dbReference type="EC" id="2.4.99.12"/>
    </reaction>
</comment>
<evidence type="ECO:0000259" key="8">
    <source>
        <dbReference type="Pfam" id="PF04413"/>
    </source>
</evidence>
<dbReference type="GO" id="GO:0043842">
    <property type="term" value="F:Kdo transferase activity"/>
    <property type="evidence" value="ECO:0007669"/>
    <property type="project" value="UniProtKB-EC"/>
</dbReference>
<dbReference type="InterPro" id="IPR007507">
    <property type="entry name" value="Glycos_transf_N"/>
</dbReference>
<dbReference type="PANTHER" id="PTHR42755">
    <property type="entry name" value="3-DEOXY-MANNO-OCTULOSONATE CYTIDYLYLTRANSFERASE"/>
    <property type="match status" value="1"/>
</dbReference>
<dbReference type="Gene3D" id="3.40.50.11720">
    <property type="entry name" value="3-Deoxy-D-manno-octulosonic-acid transferase, N-terminal domain"/>
    <property type="match status" value="1"/>
</dbReference>
<keyword evidence="7" id="KW-0472">Membrane</keyword>
<evidence type="ECO:0000313" key="9">
    <source>
        <dbReference type="EMBL" id="SUA25367.1"/>
    </source>
</evidence>
<dbReference type="EC" id="2.4.99.12" evidence="2 7"/>
<keyword evidence="7" id="KW-0812">Transmembrane</keyword>
<organism evidence="9">
    <name type="scientific">Neisseria gonorrhoeae</name>
    <dbReference type="NCBI Taxonomy" id="485"/>
    <lineage>
        <taxon>Bacteria</taxon>
        <taxon>Pseudomonadati</taxon>
        <taxon>Pseudomonadota</taxon>
        <taxon>Betaproteobacteria</taxon>
        <taxon>Neisseriales</taxon>
        <taxon>Neisseriaceae</taxon>
        <taxon>Neisseria</taxon>
    </lineage>
</organism>
<evidence type="ECO:0000256" key="1">
    <source>
        <dbReference type="ARBA" id="ARBA00004713"/>
    </source>
</evidence>
<reference evidence="9" key="1">
    <citation type="submission" date="2018-06" db="EMBL/GenBank/DDBJ databases">
        <authorList>
            <consortium name="Pathogen Informatics"/>
            <person name="Doyle S."/>
        </authorList>
    </citation>
    <scope>NUCLEOTIDE SEQUENCE [LARGE SCALE GENOMIC DNA]</scope>
    <source>
        <strain evidence="9">NCTC11421</strain>
    </source>
</reference>
<keyword evidence="7" id="KW-0448">Lipopolysaccharide biosynthesis</keyword>
<comment type="function">
    <text evidence="7">Involved in lipopolysaccharide (LPS) biosynthesis. Catalyzes the transfer of 3-deoxy-D-manno-octulosonate (Kdo) residue(s) from CMP-Kdo to lipid IV(A), the tetraacyldisaccharide-1,4'-bisphosphate precursor of lipid A.</text>
</comment>